<dbReference type="InterPro" id="IPR036527">
    <property type="entry name" value="SCP2_sterol-bd_dom_sf"/>
</dbReference>
<dbReference type="PROSITE" id="PS51118">
    <property type="entry name" value="HTH_HXLR"/>
    <property type="match status" value="1"/>
</dbReference>
<evidence type="ECO:0000256" key="3">
    <source>
        <dbReference type="ARBA" id="ARBA00023163"/>
    </source>
</evidence>
<dbReference type="GO" id="GO:0003677">
    <property type="term" value="F:DNA binding"/>
    <property type="evidence" value="ECO:0007669"/>
    <property type="project" value="UniProtKB-KW"/>
</dbReference>
<dbReference type="Gene3D" id="1.10.10.10">
    <property type="entry name" value="Winged helix-like DNA-binding domain superfamily/Winged helix DNA-binding domain"/>
    <property type="match status" value="1"/>
</dbReference>
<dbReference type="PANTHER" id="PTHR33204">
    <property type="entry name" value="TRANSCRIPTIONAL REGULATOR, MARR FAMILY"/>
    <property type="match status" value="1"/>
</dbReference>
<feature type="domain" description="HTH hxlR-type" evidence="4">
    <location>
        <begin position="11"/>
        <end position="109"/>
    </location>
</feature>
<dbReference type="InterPro" id="IPR011991">
    <property type="entry name" value="ArsR-like_HTH"/>
</dbReference>
<dbReference type="InterPro" id="IPR036390">
    <property type="entry name" value="WH_DNA-bd_sf"/>
</dbReference>
<dbReference type="CDD" id="cd00090">
    <property type="entry name" value="HTH_ARSR"/>
    <property type="match status" value="1"/>
</dbReference>
<dbReference type="EMBL" id="JACIBV010000003">
    <property type="protein sequence ID" value="MBB3733973.1"/>
    <property type="molecule type" value="Genomic_DNA"/>
</dbReference>
<dbReference type="Proteomes" id="UP000579945">
    <property type="component" value="Unassembled WGS sequence"/>
</dbReference>
<accession>A0A7W5YGB4</accession>
<keyword evidence="2 5" id="KW-0238">DNA-binding</keyword>
<evidence type="ECO:0000256" key="2">
    <source>
        <dbReference type="ARBA" id="ARBA00023125"/>
    </source>
</evidence>
<keyword evidence="6" id="KW-1185">Reference proteome</keyword>
<dbReference type="SUPFAM" id="SSF55718">
    <property type="entry name" value="SCP-like"/>
    <property type="match status" value="1"/>
</dbReference>
<keyword evidence="1" id="KW-0805">Transcription regulation</keyword>
<dbReference type="AlphaFoldDB" id="A0A7W5YGB4"/>
<dbReference type="Gene3D" id="3.30.1050.10">
    <property type="entry name" value="SCP2 sterol-binding domain"/>
    <property type="match status" value="1"/>
</dbReference>
<sequence length="216" mass="23406">MAAKRRYDDGCGVALAMDVLGERWSMLIIRDLLLGPQRFVDLQAGLPDISPNVLSHRLRELQDSGVLRRRTLPPPAASRVYELTDWGAELAPIVSALGLWGSRTPIMPRTGEMRANSLMLSLRSTFSPSDEPDWSANYEIRIGADIFAVRVISGRLTEMARGQAAGPADAAITTDRKTLGLLVNHEEDLETAVGSGRMILAGDVGAARRFLAAVGL</sequence>
<evidence type="ECO:0000259" key="4">
    <source>
        <dbReference type="PROSITE" id="PS51118"/>
    </source>
</evidence>
<keyword evidence="3" id="KW-0804">Transcription</keyword>
<dbReference type="SUPFAM" id="SSF46785">
    <property type="entry name" value="Winged helix' DNA-binding domain"/>
    <property type="match status" value="1"/>
</dbReference>
<dbReference type="GeneID" id="95395868"/>
<dbReference type="RefSeq" id="WP_183662837.1">
    <property type="nucleotide sequence ID" value="NZ_BAAAXX010000165.1"/>
</dbReference>
<evidence type="ECO:0000313" key="5">
    <source>
        <dbReference type="EMBL" id="MBB3733973.1"/>
    </source>
</evidence>
<dbReference type="Pfam" id="PF01638">
    <property type="entry name" value="HxlR"/>
    <property type="match status" value="1"/>
</dbReference>
<evidence type="ECO:0000313" key="6">
    <source>
        <dbReference type="Proteomes" id="UP000579945"/>
    </source>
</evidence>
<dbReference type="PANTHER" id="PTHR33204:SF18">
    <property type="entry name" value="TRANSCRIPTIONAL REGULATORY PROTEIN"/>
    <property type="match status" value="1"/>
</dbReference>
<comment type="caution">
    <text evidence="5">The sequence shown here is derived from an EMBL/GenBank/DDBJ whole genome shotgun (WGS) entry which is preliminary data.</text>
</comment>
<protein>
    <submittedName>
        <fullName evidence="5">DNA-binding HxlR family transcriptional regulator</fullName>
    </submittedName>
</protein>
<reference evidence="5 6" key="1">
    <citation type="submission" date="2020-08" db="EMBL/GenBank/DDBJ databases">
        <title>Sequencing the genomes of 1000 actinobacteria strains.</title>
        <authorList>
            <person name="Klenk H.-P."/>
        </authorList>
    </citation>
    <scope>NUCLEOTIDE SEQUENCE [LARGE SCALE GENOMIC DNA]</scope>
    <source>
        <strain evidence="5 6">DSM 44320</strain>
    </source>
</reference>
<dbReference type="InterPro" id="IPR036388">
    <property type="entry name" value="WH-like_DNA-bd_sf"/>
</dbReference>
<organism evidence="5 6">
    <name type="scientific">Nonomuraea dietziae</name>
    <dbReference type="NCBI Taxonomy" id="65515"/>
    <lineage>
        <taxon>Bacteria</taxon>
        <taxon>Bacillati</taxon>
        <taxon>Actinomycetota</taxon>
        <taxon>Actinomycetes</taxon>
        <taxon>Streptosporangiales</taxon>
        <taxon>Streptosporangiaceae</taxon>
        <taxon>Nonomuraea</taxon>
    </lineage>
</organism>
<evidence type="ECO:0000256" key="1">
    <source>
        <dbReference type="ARBA" id="ARBA00023015"/>
    </source>
</evidence>
<dbReference type="InterPro" id="IPR002577">
    <property type="entry name" value="HTH_HxlR"/>
</dbReference>
<name>A0A7W5YGB4_9ACTN</name>
<proteinExistence type="predicted"/>
<gene>
    <name evidence="5" type="ORF">FHR33_009926</name>
</gene>